<dbReference type="Proteomes" id="UP000195141">
    <property type="component" value="Chromosome"/>
</dbReference>
<reference evidence="2" key="3">
    <citation type="submission" date="2024-03" db="EMBL/GenBank/DDBJ databases">
        <title>The Genome Sequence of Enterococcus sp. DIV0242b.</title>
        <authorList>
            <consortium name="The Broad Institute Genomics Platform"/>
            <consortium name="The Broad Institute Microbial Omics Core"/>
            <consortium name="The Broad Institute Genomic Center for Infectious Diseases"/>
            <person name="Earl A."/>
            <person name="Manson A."/>
            <person name="Gilmore M."/>
            <person name="Schwartman J."/>
            <person name="Shea T."/>
            <person name="Abouelleil A."/>
            <person name="Cao P."/>
            <person name="Chapman S."/>
            <person name="Cusick C."/>
            <person name="Young S."/>
            <person name="Neafsey D."/>
            <person name="Nusbaum C."/>
            <person name="Birren B."/>
        </authorList>
    </citation>
    <scope>NUCLEOTIDE SEQUENCE</scope>
    <source>
        <strain evidence="2">9E7_DIV0242</strain>
    </source>
</reference>
<proteinExistence type="predicted"/>
<gene>
    <name evidence="2" type="ORF">A5888_000354</name>
    <name evidence="1" type="ORF">A5888_000393</name>
</gene>
<evidence type="ECO:0000313" key="2">
    <source>
        <dbReference type="EMBL" id="WYJ88635.1"/>
    </source>
</evidence>
<dbReference type="RefSeq" id="WP_086347551.1">
    <property type="nucleotide sequence ID" value="NZ_CP147247.1"/>
</dbReference>
<reference evidence="1" key="1">
    <citation type="submission" date="2017-05" db="EMBL/GenBank/DDBJ databases">
        <title>The Genome Sequence of Enterococcus sp. 9E7_DIV0242.</title>
        <authorList>
            <consortium name="The Broad Institute Genomics Platform"/>
            <consortium name="The Broad Institute Genomic Center for Infectious Diseases"/>
            <person name="Earl A."/>
            <person name="Manson A."/>
            <person name="Schwartman J."/>
            <person name="Gilmore M."/>
            <person name="Abouelleil A."/>
            <person name="Cao P."/>
            <person name="Chapman S."/>
            <person name="Cusick C."/>
            <person name="Shea T."/>
            <person name="Young S."/>
            <person name="Neafsey D."/>
            <person name="Nusbaum C."/>
            <person name="Birren B."/>
        </authorList>
    </citation>
    <scope>NUCLEOTIDE SEQUENCE [LARGE SCALE GENOMIC DNA]</scope>
    <source>
        <strain evidence="1">9E7_DIV0242</strain>
    </source>
</reference>
<dbReference type="EMBL" id="NGMM01000001">
    <property type="protein sequence ID" value="OTP18579.1"/>
    <property type="molecule type" value="Genomic_DNA"/>
</dbReference>
<dbReference type="InterPro" id="IPR009784">
    <property type="entry name" value="DUF1349"/>
</dbReference>
<evidence type="ECO:0000313" key="1">
    <source>
        <dbReference type="EMBL" id="OTP18579.1"/>
    </source>
</evidence>
<reference evidence="2" key="2">
    <citation type="submission" date="2017-05" db="EMBL/GenBank/DDBJ databases">
        <authorList>
            <consortium name="The Broad Institute Genomics Platform"/>
            <consortium name="The Broad Institute Genomic Center for Infectious Diseases"/>
            <person name="Earl A."/>
            <person name="Manson A."/>
            <person name="Schwartman J."/>
            <person name="Gilmore M."/>
            <person name="Abouelleil A."/>
            <person name="Cao P."/>
            <person name="Chapman S."/>
            <person name="Cusick C."/>
            <person name="Shea T."/>
            <person name="Young S."/>
            <person name="Neafsey D."/>
            <person name="Nusbaum C."/>
            <person name="Birren B."/>
        </authorList>
    </citation>
    <scope>NUCLEOTIDE SEQUENCE</scope>
    <source>
        <strain evidence="2">9E7_DIV0242</strain>
    </source>
</reference>
<evidence type="ECO:0000313" key="3">
    <source>
        <dbReference type="Proteomes" id="UP000195141"/>
    </source>
</evidence>
<sequence>MTIIDKRLFDWLTESSCVVKENELQMEATKKSDYFIHPETGESSLNAPFLYTTISGDFTIRAKVTPQFKEIYDACGLLIYDRASLWGKLCFEYTDMGVNAVVSVITDKASDDANGQSLVSDNVWLQISRKGQLFSMHYSLDGKVFRMVRYFSLPCNEEIKVGFLAQSPLGDGGSPLFQNIFLVNEPLTDMRRGE</sequence>
<name>A0A242KBY2_9ENTE</name>
<dbReference type="PANTHER" id="PTHR35332:SF2">
    <property type="entry name" value="REGULATION OF ENOLASE PROTEIN 1"/>
    <property type="match status" value="1"/>
</dbReference>
<organism evidence="1">
    <name type="scientific">Candidatus Enterococcus clewellii</name>
    <dbReference type="NCBI Taxonomy" id="1834193"/>
    <lineage>
        <taxon>Bacteria</taxon>
        <taxon>Bacillati</taxon>
        <taxon>Bacillota</taxon>
        <taxon>Bacilli</taxon>
        <taxon>Lactobacillales</taxon>
        <taxon>Enterococcaceae</taxon>
        <taxon>Enterococcus</taxon>
    </lineage>
</organism>
<dbReference type="OrthoDB" id="9808724at2"/>
<dbReference type="EMBL" id="CP147247">
    <property type="protein sequence ID" value="WYJ88635.1"/>
    <property type="molecule type" value="Genomic_DNA"/>
</dbReference>
<evidence type="ECO:0008006" key="4">
    <source>
        <dbReference type="Google" id="ProtNLM"/>
    </source>
</evidence>
<keyword evidence="3" id="KW-1185">Reference proteome</keyword>
<accession>A0A242KBY2</accession>
<protein>
    <recommendedName>
        <fullName evidence="4">DUF1349 domain-containing protein</fullName>
    </recommendedName>
</protein>
<dbReference type="Pfam" id="PF07081">
    <property type="entry name" value="DUF1349"/>
    <property type="match status" value="1"/>
</dbReference>
<dbReference type="SUPFAM" id="SSF49899">
    <property type="entry name" value="Concanavalin A-like lectins/glucanases"/>
    <property type="match status" value="1"/>
</dbReference>
<dbReference type="InterPro" id="IPR013320">
    <property type="entry name" value="ConA-like_dom_sf"/>
</dbReference>
<dbReference type="AlphaFoldDB" id="A0A242KBY2"/>
<dbReference type="PANTHER" id="PTHR35332">
    <property type="entry name" value="REGULATION OF ENOLASE PROTEIN 1"/>
    <property type="match status" value="1"/>
</dbReference>
<dbReference type="Gene3D" id="2.60.120.200">
    <property type="match status" value="1"/>
</dbReference>